<dbReference type="HAMAP" id="MF_00376">
    <property type="entry name" value="Dephospho_CoA_kinase"/>
    <property type="match status" value="1"/>
</dbReference>
<dbReference type="AlphaFoldDB" id="A0A5D8Z883"/>
<dbReference type="PANTHER" id="PTHR10695:SF46">
    <property type="entry name" value="BIFUNCTIONAL COENZYME A SYNTHASE-RELATED"/>
    <property type="match status" value="1"/>
</dbReference>
<comment type="pathway">
    <text evidence="5">Cofactor biosynthesis; coenzyme A biosynthesis; CoA from (R)-pantothenate: step 5/5.</text>
</comment>
<dbReference type="UniPathway" id="UPA00241">
    <property type="reaction ID" value="UER00356"/>
</dbReference>
<evidence type="ECO:0000313" key="7">
    <source>
        <dbReference type="EMBL" id="TZF90850.1"/>
    </source>
</evidence>
<keyword evidence="2 5" id="KW-0547">Nucleotide-binding</keyword>
<keyword evidence="5 7" id="KW-0418">Kinase</keyword>
<dbReference type="GO" id="GO:0005737">
    <property type="term" value="C:cytoplasm"/>
    <property type="evidence" value="ECO:0007669"/>
    <property type="project" value="UniProtKB-SubCell"/>
</dbReference>
<dbReference type="GO" id="GO:0004140">
    <property type="term" value="F:dephospho-CoA kinase activity"/>
    <property type="evidence" value="ECO:0007669"/>
    <property type="project" value="UniProtKB-UniRule"/>
</dbReference>
<evidence type="ECO:0000313" key="8">
    <source>
        <dbReference type="Proteomes" id="UP000323164"/>
    </source>
</evidence>
<gene>
    <name evidence="5" type="primary">coaE</name>
    <name evidence="7" type="ORF">FW784_03600</name>
</gene>
<dbReference type="Gene3D" id="3.40.50.300">
    <property type="entry name" value="P-loop containing nucleotide triphosphate hydrolases"/>
    <property type="match status" value="1"/>
</dbReference>
<protein>
    <recommendedName>
        <fullName evidence="5 6">Dephospho-CoA kinase</fullName>
        <ecNumber evidence="5 6">2.7.1.24</ecNumber>
    </recommendedName>
    <alternativeName>
        <fullName evidence="5">Dephosphocoenzyme A kinase</fullName>
    </alternativeName>
</protein>
<dbReference type="InterPro" id="IPR001977">
    <property type="entry name" value="Depp_CoAkinase"/>
</dbReference>
<keyword evidence="4 5" id="KW-0173">Coenzyme A biosynthesis</keyword>
<keyword evidence="3 5" id="KW-0067">ATP-binding</keyword>
<dbReference type="RefSeq" id="WP_149351998.1">
    <property type="nucleotide sequence ID" value="NZ_VTRV01000024.1"/>
</dbReference>
<reference evidence="7 8" key="1">
    <citation type="submission" date="2019-08" db="EMBL/GenBank/DDBJ databases">
        <title>Draft genome sequence of Lysobacter sp. UKS-15.</title>
        <authorList>
            <person name="Im W.-T."/>
        </authorList>
    </citation>
    <scope>NUCLEOTIDE SEQUENCE [LARGE SCALE GENOMIC DNA]</scope>
    <source>
        <strain evidence="7 8">UKS-15</strain>
    </source>
</reference>
<dbReference type="SUPFAM" id="SSF52540">
    <property type="entry name" value="P-loop containing nucleoside triphosphate hydrolases"/>
    <property type="match status" value="1"/>
</dbReference>
<keyword evidence="8" id="KW-1185">Reference proteome</keyword>
<evidence type="ECO:0000256" key="6">
    <source>
        <dbReference type="NCBIfam" id="TIGR00152"/>
    </source>
</evidence>
<dbReference type="Proteomes" id="UP000323164">
    <property type="component" value="Unassembled WGS sequence"/>
</dbReference>
<evidence type="ECO:0000256" key="4">
    <source>
        <dbReference type="ARBA" id="ARBA00022993"/>
    </source>
</evidence>
<name>A0A5D8Z883_9GAMM</name>
<dbReference type="PANTHER" id="PTHR10695">
    <property type="entry name" value="DEPHOSPHO-COA KINASE-RELATED"/>
    <property type="match status" value="1"/>
</dbReference>
<dbReference type="InterPro" id="IPR027417">
    <property type="entry name" value="P-loop_NTPase"/>
</dbReference>
<comment type="catalytic activity">
    <reaction evidence="5">
        <text>3'-dephospho-CoA + ATP = ADP + CoA + H(+)</text>
        <dbReference type="Rhea" id="RHEA:18245"/>
        <dbReference type="ChEBI" id="CHEBI:15378"/>
        <dbReference type="ChEBI" id="CHEBI:30616"/>
        <dbReference type="ChEBI" id="CHEBI:57287"/>
        <dbReference type="ChEBI" id="CHEBI:57328"/>
        <dbReference type="ChEBI" id="CHEBI:456216"/>
        <dbReference type="EC" id="2.7.1.24"/>
    </reaction>
</comment>
<dbReference type="GO" id="GO:0005524">
    <property type="term" value="F:ATP binding"/>
    <property type="evidence" value="ECO:0007669"/>
    <property type="project" value="UniProtKB-UniRule"/>
</dbReference>
<evidence type="ECO:0000256" key="5">
    <source>
        <dbReference type="HAMAP-Rule" id="MF_00376"/>
    </source>
</evidence>
<evidence type="ECO:0000256" key="2">
    <source>
        <dbReference type="ARBA" id="ARBA00022741"/>
    </source>
</evidence>
<evidence type="ECO:0000256" key="3">
    <source>
        <dbReference type="ARBA" id="ARBA00022840"/>
    </source>
</evidence>
<dbReference type="GO" id="GO:0015937">
    <property type="term" value="P:coenzyme A biosynthetic process"/>
    <property type="evidence" value="ECO:0007669"/>
    <property type="project" value="UniProtKB-UniRule"/>
</dbReference>
<comment type="caution">
    <text evidence="7">The sequence shown here is derived from an EMBL/GenBank/DDBJ whole genome shotgun (WGS) entry which is preliminary data.</text>
</comment>
<evidence type="ECO:0000256" key="1">
    <source>
        <dbReference type="ARBA" id="ARBA00009018"/>
    </source>
</evidence>
<comment type="function">
    <text evidence="5">Catalyzes the phosphorylation of the 3'-hydroxyl group of dephosphocoenzyme A to form coenzyme A.</text>
</comment>
<dbReference type="EMBL" id="VTRV01000024">
    <property type="protein sequence ID" value="TZF90850.1"/>
    <property type="molecule type" value="Genomic_DNA"/>
</dbReference>
<dbReference type="Pfam" id="PF01121">
    <property type="entry name" value="CoaE"/>
    <property type="match status" value="1"/>
</dbReference>
<comment type="subcellular location">
    <subcellularLocation>
        <location evidence="5">Cytoplasm</location>
    </subcellularLocation>
</comment>
<dbReference type="EC" id="2.7.1.24" evidence="5 6"/>
<proteinExistence type="inferred from homology"/>
<sequence length="212" mass="22370">MSSFESTPYVVGLTGGIASGKSEVARRFHALGAAIVDADVIAREVVAPGSEGLADVVAHFGNDVLAADGQLDRAALRRLVFENPAARAVLESIVHPRVRAAVESQCRASDAPYVLAAIPLLAEGGGRAAYPYFDRILVVDVPINVQRERLVRRDGISAGLADGMIAAQASREQRLAVADDVIVNTAERDALESSAAALDARYRALAARRSEI</sequence>
<accession>A0A5D8Z883</accession>
<organism evidence="7 8">
    <name type="scientific">Cognatilysobacter lacus</name>
    <dbReference type="NCBI Taxonomy" id="1643323"/>
    <lineage>
        <taxon>Bacteria</taxon>
        <taxon>Pseudomonadati</taxon>
        <taxon>Pseudomonadota</taxon>
        <taxon>Gammaproteobacteria</taxon>
        <taxon>Lysobacterales</taxon>
        <taxon>Lysobacteraceae</taxon>
        <taxon>Cognatilysobacter</taxon>
    </lineage>
</organism>
<dbReference type="CDD" id="cd02022">
    <property type="entry name" value="DPCK"/>
    <property type="match status" value="1"/>
</dbReference>
<comment type="similarity">
    <text evidence="1 5">Belongs to the CoaE family.</text>
</comment>
<feature type="binding site" evidence="5">
    <location>
        <begin position="18"/>
        <end position="23"/>
    </location>
    <ligand>
        <name>ATP</name>
        <dbReference type="ChEBI" id="CHEBI:30616"/>
    </ligand>
</feature>
<keyword evidence="5" id="KW-0963">Cytoplasm</keyword>
<keyword evidence="5 7" id="KW-0808">Transferase</keyword>
<dbReference type="NCBIfam" id="TIGR00152">
    <property type="entry name" value="dephospho-CoA kinase"/>
    <property type="match status" value="1"/>
</dbReference>
<dbReference type="PROSITE" id="PS51219">
    <property type="entry name" value="DPCK"/>
    <property type="match status" value="1"/>
</dbReference>
<dbReference type="OrthoDB" id="9812943at2"/>